<dbReference type="PRINTS" id="PR00081">
    <property type="entry name" value="GDHRDH"/>
</dbReference>
<name>A0A316C1M4_PSESE</name>
<dbReference type="InterPro" id="IPR002347">
    <property type="entry name" value="SDR_fam"/>
</dbReference>
<dbReference type="FunFam" id="3.40.50.720:FF:000084">
    <property type="entry name" value="Short-chain dehydrogenase reductase"/>
    <property type="match status" value="1"/>
</dbReference>
<evidence type="ECO:0000313" key="3">
    <source>
        <dbReference type="EMBL" id="PWJ82366.1"/>
    </source>
</evidence>
<dbReference type="Pfam" id="PF00106">
    <property type="entry name" value="adh_short"/>
    <property type="match status" value="1"/>
</dbReference>
<sequence length="246" mass="25574">MKARFDAGGDVVVITGGANGIGRALALAASQAGASVVVCDMDEAALASLQAEAPNVAIRHLDVSDRDAVMTCFAEIETSIGAVDGLVCAAAIQPRTTIAAMDPREWEKVIAVNLNGVMWCYQAVVGSMIARRKGSVVAFSSGLAHQGWPEASAYASTKAALAAWVKSAAKEVARHRVRVNLIAPGVIDTPQYRAANAGSDDAGWKSTLGVGRPEDVVGPLMFLLSDAATMTASVLSRDMAFSRDEI</sequence>
<dbReference type="InterPro" id="IPR057326">
    <property type="entry name" value="KR_dom"/>
</dbReference>
<dbReference type="GO" id="GO:0016616">
    <property type="term" value="F:oxidoreductase activity, acting on the CH-OH group of donors, NAD or NADP as acceptor"/>
    <property type="evidence" value="ECO:0007669"/>
    <property type="project" value="TreeGrafter"/>
</dbReference>
<comment type="similarity">
    <text evidence="1">Belongs to the short-chain dehydrogenases/reductases (SDR) family.</text>
</comment>
<reference evidence="3 4" key="1">
    <citation type="submission" date="2018-05" db="EMBL/GenBank/DDBJ databases">
        <title>Genomic Encyclopedia of Type Strains, Phase IV (KMG-IV): sequencing the most valuable type-strain genomes for metagenomic binning, comparative biology and taxonomic classification.</title>
        <authorList>
            <person name="Goeker M."/>
        </authorList>
    </citation>
    <scope>NUCLEOTIDE SEQUENCE [LARGE SCALE GENOMIC DNA]</scope>
    <source>
        <strain evidence="3 4">DSM 6986</strain>
    </source>
</reference>
<protein>
    <submittedName>
        <fullName evidence="3">3-oxoacyl-[acyl-carrier protein] reductase</fullName>
    </submittedName>
</protein>
<dbReference type="EMBL" id="QGGG01000009">
    <property type="protein sequence ID" value="PWJ82366.1"/>
    <property type="molecule type" value="Genomic_DNA"/>
</dbReference>
<dbReference type="RefSeq" id="WP_109613371.1">
    <property type="nucleotide sequence ID" value="NZ_QGGG01000009.1"/>
</dbReference>
<dbReference type="Gene3D" id="3.40.50.720">
    <property type="entry name" value="NAD(P)-binding Rossmann-like Domain"/>
    <property type="match status" value="1"/>
</dbReference>
<dbReference type="PANTHER" id="PTHR42760">
    <property type="entry name" value="SHORT-CHAIN DEHYDROGENASES/REDUCTASES FAMILY MEMBER"/>
    <property type="match status" value="1"/>
</dbReference>
<organism evidence="3 4">
    <name type="scientific">Pseudaminobacter salicylatoxidans</name>
    <dbReference type="NCBI Taxonomy" id="93369"/>
    <lineage>
        <taxon>Bacteria</taxon>
        <taxon>Pseudomonadati</taxon>
        <taxon>Pseudomonadota</taxon>
        <taxon>Alphaproteobacteria</taxon>
        <taxon>Hyphomicrobiales</taxon>
        <taxon>Phyllobacteriaceae</taxon>
        <taxon>Pseudaminobacter</taxon>
    </lineage>
</organism>
<dbReference type="OrthoDB" id="9780084at2"/>
<dbReference type="InterPro" id="IPR020904">
    <property type="entry name" value="Sc_DH/Rdtase_CS"/>
</dbReference>
<comment type="caution">
    <text evidence="3">The sequence shown here is derived from an EMBL/GenBank/DDBJ whole genome shotgun (WGS) entry which is preliminary data.</text>
</comment>
<dbReference type="PROSITE" id="PS00061">
    <property type="entry name" value="ADH_SHORT"/>
    <property type="match status" value="1"/>
</dbReference>
<feature type="domain" description="Ketoreductase" evidence="2">
    <location>
        <begin position="10"/>
        <end position="190"/>
    </location>
</feature>
<dbReference type="AlphaFoldDB" id="A0A316C1M4"/>
<evidence type="ECO:0000259" key="2">
    <source>
        <dbReference type="SMART" id="SM00822"/>
    </source>
</evidence>
<evidence type="ECO:0000313" key="4">
    <source>
        <dbReference type="Proteomes" id="UP000245396"/>
    </source>
</evidence>
<proteinExistence type="inferred from homology"/>
<dbReference type="CDD" id="cd05233">
    <property type="entry name" value="SDR_c"/>
    <property type="match status" value="1"/>
</dbReference>
<dbReference type="InterPro" id="IPR036291">
    <property type="entry name" value="NAD(P)-bd_dom_sf"/>
</dbReference>
<dbReference type="Proteomes" id="UP000245396">
    <property type="component" value="Unassembled WGS sequence"/>
</dbReference>
<evidence type="ECO:0000256" key="1">
    <source>
        <dbReference type="ARBA" id="ARBA00006484"/>
    </source>
</evidence>
<dbReference type="SUPFAM" id="SSF51735">
    <property type="entry name" value="NAD(P)-binding Rossmann-fold domains"/>
    <property type="match status" value="1"/>
</dbReference>
<gene>
    <name evidence="3" type="ORF">C7441_109135</name>
</gene>
<keyword evidence="4" id="KW-1185">Reference proteome</keyword>
<dbReference type="SMART" id="SM00822">
    <property type="entry name" value="PKS_KR"/>
    <property type="match status" value="1"/>
</dbReference>
<accession>A0A316C1M4</accession>